<dbReference type="PROSITE" id="PS50893">
    <property type="entry name" value="ABC_TRANSPORTER_2"/>
    <property type="match status" value="1"/>
</dbReference>
<dbReference type="OrthoDB" id="8016555at2"/>
<dbReference type="PANTHER" id="PTHR42788:SF13">
    <property type="entry name" value="ALIPHATIC SULFONATES IMPORT ATP-BINDING PROTEIN SSUB"/>
    <property type="match status" value="1"/>
</dbReference>
<dbReference type="Gene3D" id="3.40.50.300">
    <property type="entry name" value="P-loop containing nucleotide triphosphate hydrolases"/>
    <property type="match status" value="1"/>
</dbReference>
<gene>
    <name evidence="6" type="ORF">E8M01_10110</name>
</gene>
<evidence type="ECO:0000256" key="3">
    <source>
        <dbReference type="ARBA" id="ARBA00022741"/>
    </source>
</evidence>
<feature type="domain" description="ABC transporter" evidence="5">
    <location>
        <begin position="6"/>
        <end position="243"/>
    </location>
</feature>
<evidence type="ECO:0000256" key="1">
    <source>
        <dbReference type="ARBA" id="ARBA00005417"/>
    </source>
</evidence>
<keyword evidence="3" id="KW-0547">Nucleotide-binding</keyword>
<evidence type="ECO:0000313" key="6">
    <source>
        <dbReference type="EMBL" id="QCI64553.1"/>
    </source>
</evidence>
<dbReference type="AlphaFoldDB" id="A0A4D7B0M0"/>
<keyword evidence="2" id="KW-0813">Transport</keyword>
<dbReference type="RefSeq" id="WP_136960006.1">
    <property type="nucleotide sequence ID" value="NZ_CP039690.1"/>
</dbReference>
<proteinExistence type="inferred from homology"/>
<evidence type="ECO:0000256" key="4">
    <source>
        <dbReference type="ARBA" id="ARBA00022840"/>
    </source>
</evidence>
<accession>A0A4D7B0M0</accession>
<dbReference type="GO" id="GO:0016887">
    <property type="term" value="F:ATP hydrolysis activity"/>
    <property type="evidence" value="ECO:0007669"/>
    <property type="project" value="InterPro"/>
</dbReference>
<dbReference type="InterPro" id="IPR027417">
    <property type="entry name" value="P-loop_NTPase"/>
</dbReference>
<dbReference type="PANTHER" id="PTHR42788">
    <property type="entry name" value="TAURINE IMPORT ATP-BINDING PROTEIN-RELATED"/>
    <property type="match status" value="1"/>
</dbReference>
<protein>
    <submittedName>
        <fullName evidence="6">ABC transporter ATP-binding protein</fullName>
    </submittedName>
</protein>
<organism evidence="6 7">
    <name type="scientific">Phreatobacter stygius</name>
    <dbReference type="NCBI Taxonomy" id="1940610"/>
    <lineage>
        <taxon>Bacteria</taxon>
        <taxon>Pseudomonadati</taxon>
        <taxon>Pseudomonadota</taxon>
        <taxon>Alphaproteobacteria</taxon>
        <taxon>Hyphomicrobiales</taxon>
        <taxon>Phreatobacteraceae</taxon>
        <taxon>Phreatobacter</taxon>
    </lineage>
</organism>
<dbReference type="InterPro" id="IPR017871">
    <property type="entry name" value="ABC_transporter-like_CS"/>
</dbReference>
<dbReference type="GO" id="GO:0005524">
    <property type="term" value="F:ATP binding"/>
    <property type="evidence" value="ECO:0007669"/>
    <property type="project" value="UniProtKB-KW"/>
</dbReference>
<dbReference type="Pfam" id="PF00005">
    <property type="entry name" value="ABC_tran"/>
    <property type="match status" value="1"/>
</dbReference>
<dbReference type="SUPFAM" id="SSF52540">
    <property type="entry name" value="P-loop containing nucleoside triphosphate hydrolases"/>
    <property type="match status" value="1"/>
</dbReference>
<dbReference type="Proteomes" id="UP000298781">
    <property type="component" value="Chromosome"/>
</dbReference>
<keyword evidence="7" id="KW-1185">Reference proteome</keyword>
<dbReference type="InterPro" id="IPR003439">
    <property type="entry name" value="ABC_transporter-like_ATP-bd"/>
</dbReference>
<dbReference type="SMART" id="SM00382">
    <property type="entry name" value="AAA"/>
    <property type="match status" value="1"/>
</dbReference>
<dbReference type="PROSITE" id="PS00211">
    <property type="entry name" value="ABC_TRANSPORTER_1"/>
    <property type="match status" value="1"/>
</dbReference>
<keyword evidence="4 6" id="KW-0067">ATP-binding</keyword>
<comment type="similarity">
    <text evidence="1">Belongs to the ABC transporter superfamily.</text>
</comment>
<dbReference type="CDD" id="cd03293">
    <property type="entry name" value="ABC_NrtD_SsuB_transporters"/>
    <property type="match status" value="1"/>
</dbReference>
<dbReference type="KEGG" id="pstg:E8M01_10110"/>
<dbReference type="EMBL" id="CP039690">
    <property type="protein sequence ID" value="QCI64553.1"/>
    <property type="molecule type" value="Genomic_DNA"/>
</dbReference>
<sequence length="266" mass="28881">MQFEAISIEGLSHRFLSRTRPPTTALTDVSCVFPAGKVTAIVGPSGCGKSTLLLILRGLVEASAGKVRFLYGDGSGQLTAGDAPRMATVWQSFNLLPWRSVIDNVAFGLELAGVSLAERQAKAAEAIKAVELAGFEKHYPGQLSGGMKQRVGLARGLVQSPDILFLDEPFGALDAQTRLYLQEQLSTLVEASAKTVILITHSIEEAIFLADHVIVMTARPGRVARSLDIDLPRPRGIDVQNDKRFGEYFSEIYGLLRDEVRKAMLN</sequence>
<reference evidence="6 7" key="1">
    <citation type="submission" date="2019-04" db="EMBL/GenBank/DDBJ databases">
        <title>Phreatobacter aquaticus sp. nov.</title>
        <authorList>
            <person name="Choi A."/>
        </authorList>
    </citation>
    <scope>NUCLEOTIDE SEQUENCE [LARGE SCALE GENOMIC DNA]</scope>
    <source>
        <strain evidence="6 7">KCTC 52518</strain>
    </source>
</reference>
<dbReference type="InterPro" id="IPR050166">
    <property type="entry name" value="ABC_transporter_ATP-bind"/>
</dbReference>
<evidence type="ECO:0000256" key="2">
    <source>
        <dbReference type="ARBA" id="ARBA00022448"/>
    </source>
</evidence>
<evidence type="ECO:0000259" key="5">
    <source>
        <dbReference type="PROSITE" id="PS50893"/>
    </source>
</evidence>
<evidence type="ECO:0000313" key="7">
    <source>
        <dbReference type="Proteomes" id="UP000298781"/>
    </source>
</evidence>
<dbReference type="InterPro" id="IPR003593">
    <property type="entry name" value="AAA+_ATPase"/>
</dbReference>
<name>A0A4D7B0M0_9HYPH</name>